<gene>
    <name evidence="1" type="ORF">K444DRAFT_473493</name>
</gene>
<dbReference type="Proteomes" id="UP000235371">
    <property type="component" value="Unassembled WGS sequence"/>
</dbReference>
<dbReference type="AlphaFoldDB" id="A0A2J6TUZ3"/>
<dbReference type="EMBL" id="KZ613743">
    <property type="protein sequence ID" value="PMD66825.1"/>
    <property type="molecule type" value="Genomic_DNA"/>
</dbReference>
<feature type="non-terminal residue" evidence="1">
    <location>
        <position position="64"/>
    </location>
</feature>
<accession>A0A2J6TUZ3</accession>
<proteinExistence type="predicted"/>
<feature type="non-terminal residue" evidence="1">
    <location>
        <position position="1"/>
    </location>
</feature>
<protein>
    <submittedName>
        <fullName evidence="1">Uncharacterized protein</fullName>
    </submittedName>
</protein>
<dbReference type="InParanoid" id="A0A2J6TUZ3"/>
<organism evidence="1 2">
    <name type="scientific">Hyaloscypha bicolor E</name>
    <dbReference type="NCBI Taxonomy" id="1095630"/>
    <lineage>
        <taxon>Eukaryota</taxon>
        <taxon>Fungi</taxon>
        <taxon>Dikarya</taxon>
        <taxon>Ascomycota</taxon>
        <taxon>Pezizomycotina</taxon>
        <taxon>Leotiomycetes</taxon>
        <taxon>Helotiales</taxon>
        <taxon>Hyaloscyphaceae</taxon>
        <taxon>Hyaloscypha</taxon>
        <taxon>Hyaloscypha bicolor</taxon>
    </lineage>
</organism>
<sequence>ITNALNTRNSPSTTNIYKLPLNSDVLIYNWDRPYKLIAINREDYILALLCSNTTFHLTSIKPFY</sequence>
<evidence type="ECO:0000313" key="1">
    <source>
        <dbReference type="EMBL" id="PMD66825.1"/>
    </source>
</evidence>
<keyword evidence="2" id="KW-1185">Reference proteome</keyword>
<name>A0A2J6TUZ3_9HELO</name>
<reference evidence="1 2" key="1">
    <citation type="submission" date="2016-04" db="EMBL/GenBank/DDBJ databases">
        <title>A degradative enzymes factory behind the ericoid mycorrhizal symbiosis.</title>
        <authorList>
            <consortium name="DOE Joint Genome Institute"/>
            <person name="Martino E."/>
            <person name="Morin E."/>
            <person name="Grelet G."/>
            <person name="Kuo A."/>
            <person name="Kohler A."/>
            <person name="Daghino S."/>
            <person name="Barry K."/>
            <person name="Choi C."/>
            <person name="Cichocki N."/>
            <person name="Clum A."/>
            <person name="Copeland A."/>
            <person name="Hainaut M."/>
            <person name="Haridas S."/>
            <person name="Labutti K."/>
            <person name="Lindquist E."/>
            <person name="Lipzen A."/>
            <person name="Khouja H.-R."/>
            <person name="Murat C."/>
            <person name="Ohm R."/>
            <person name="Olson A."/>
            <person name="Spatafora J."/>
            <person name="Veneault-Fourrey C."/>
            <person name="Henrissat B."/>
            <person name="Grigoriev I."/>
            <person name="Martin F."/>
            <person name="Perotto S."/>
        </authorList>
    </citation>
    <scope>NUCLEOTIDE SEQUENCE [LARGE SCALE GENOMIC DNA]</scope>
    <source>
        <strain evidence="1 2">E</strain>
    </source>
</reference>
<dbReference type="OrthoDB" id="10631961at2759"/>
<evidence type="ECO:0000313" key="2">
    <source>
        <dbReference type="Proteomes" id="UP000235371"/>
    </source>
</evidence>
<dbReference type="GeneID" id="36580988"/>
<dbReference type="RefSeq" id="XP_024743729.1">
    <property type="nucleotide sequence ID" value="XM_024872908.1"/>
</dbReference>